<dbReference type="Pfam" id="PF13424">
    <property type="entry name" value="TPR_12"/>
    <property type="match status" value="2"/>
</dbReference>
<dbReference type="GO" id="GO:0043531">
    <property type="term" value="F:ADP binding"/>
    <property type="evidence" value="ECO:0007669"/>
    <property type="project" value="InterPro"/>
</dbReference>
<dbReference type="InterPro" id="IPR036388">
    <property type="entry name" value="WH-like_DNA-bd_sf"/>
</dbReference>
<dbReference type="SMART" id="SM01043">
    <property type="entry name" value="BTAD"/>
    <property type="match status" value="1"/>
</dbReference>
<protein>
    <recommendedName>
        <fullName evidence="1">Bacterial transcriptional activator domain-containing protein</fullName>
    </recommendedName>
</protein>
<dbReference type="GO" id="GO:0006355">
    <property type="term" value="P:regulation of DNA-templated transcription"/>
    <property type="evidence" value="ECO:0007669"/>
    <property type="project" value="InterPro"/>
</dbReference>
<dbReference type="InterPro" id="IPR019734">
    <property type="entry name" value="TPR_rpt"/>
</dbReference>
<accession>A0A9W6QNW5</accession>
<dbReference type="Gene3D" id="1.10.10.10">
    <property type="entry name" value="Winged helix-like DNA-binding domain superfamily/Winged helix DNA-binding domain"/>
    <property type="match status" value="2"/>
</dbReference>
<dbReference type="SUPFAM" id="SSF48452">
    <property type="entry name" value="TPR-like"/>
    <property type="match status" value="3"/>
</dbReference>
<dbReference type="EMBL" id="BSSD01000006">
    <property type="protein sequence ID" value="GLW93225.1"/>
    <property type="molecule type" value="Genomic_DNA"/>
</dbReference>
<evidence type="ECO:0000313" key="2">
    <source>
        <dbReference type="EMBL" id="GLW93225.1"/>
    </source>
</evidence>
<dbReference type="RefSeq" id="WP_285611590.1">
    <property type="nucleotide sequence ID" value="NZ_BSSD01000006.1"/>
</dbReference>
<dbReference type="PANTHER" id="PTHR47691:SF3">
    <property type="entry name" value="HTH-TYPE TRANSCRIPTIONAL REGULATOR RV0890C-RELATED"/>
    <property type="match status" value="1"/>
</dbReference>
<organism evidence="2 3">
    <name type="scientific">Actinokineospora globicatena</name>
    <dbReference type="NCBI Taxonomy" id="103729"/>
    <lineage>
        <taxon>Bacteria</taxon>
        <taxon>Bacillati</taxon>
        <taxon>Actinomycetota</taxon>
        <taxon>Actinomycetes</taxon>
        <taxon>Pseudonocardiales</taxon>
        <taxon>Pseudonocardiaceae</taxon>
        <taxon>Actinokineospora</taxon>
    </lineage>
</organism>
<gene>
    <name evidence="2" type="ORF">Aglo03_40410</name>
</gene>
<dbReference type="SUPFAM" id="SSF52540">
    <property type="entry name" value="P-loop containing nucleoside triphosphate hydrolases"/>
    <property type="match status" value="1"/>
</dbReference>
<dbReference type="AlphaFoldDB" id="A0A9W6QNW5"/>
<evidence type="ECO:0000313" key="3">
    <source>
        <dbReference type="Proteomes" id="UP001165042"/>
    </source>
</evidence>
<comment type="caution">
    <text evidence="2">The sequence shown here is derived from an EMBL/GenBank/DDBJ whole genome shotgun (WGS) entry which is preliminary data.</text>
</comment>
<dbReference type="Gene3D" id="3.40.50.300">
    <property type="entry name" value="P-loop containing nucleotide triphosphate hydrolases"/>
    <property type="match status" value="1"/>
</dbReference>
<dbReference type="Gene3D" id="1.25.40.10">
    <property type="entry name" value="Tetratricopeptide repeat domain"/>
    <property type="match status" value="3"/>
</dbReference>
<dbReference type="InterPro" id="IPR027417">
    <property type="entry name" value="P-loop_NTPase"/>
</dbReference>
<feature type="domain" description="Bacterial transcriptional activator" evidence="1">
    <location>
        <begin position="109"/>
        <end position="246"/>
    </location>
</feature>
<dbReference type="Proteomes" id="UP001165042">
    <property type="component" value="Unassembled WGS sequence"/>
</dbReference>
<dbReference type="Pfam" id="PF03704">
    <property type="entry name" value="BTAD"/>
    <property type="match status" value="1"/>
</dbReference>
<name>A0A9W6QNW5_9PSEU</name>
<dbReference type="SMART" id="SM00028">
    <property type="entry name" value="TPR"/>
    <property type="match status" value="4"/>
</dbReference>
<sequence length="1061" mass="116266">MTLPQTAVEIRLLGDIEIAGPAGRDTLSHLGARRLLVALAIDAGRPVGKSILVNRLWQEAEQSDNALDTTSRYVRYVRSALREVGGSGWEVHNDRRTGTYALRCPPGQVDYQRFHAEMVSARERADPALMESALALWRGPALTGVSGTWFDLPRKRMHGERRAALRDLLTVWMREGRYPEVMSTLDTVDQQIGLDDQLLLLGVEALERSGQHVDVDLWLGQAIQRMRELAESEPTSETFARLGDLTAVRPIFRQPRPAGQASSAMFTMRRDIPEFTGRQKELGELVAAVENMATNGAGATMVYSVDGMAGVGKTVFVTHVAHQVAHRFPDGSLFIELHGHSPGQSPLRLADALQVLLLDTGLSLDDIPPHLDERTRLWRARIAGKRILLVLDDVTTYDQVRPLVPTTPGSLVLITSRNRLLDLGGTVPLTIPSMPTADAVRMLARLAQRSHSAEQEGLQHLVQLCGHLPLAIAIVAAQLRSHAKWTAEDISAKLGEGYRQLIDLHAGDQSVRLAFDTSYRDLSTSQQDLVRYLGLHPGSDIEEHAAAEMVQSSLDQVRSDLETLHSRHLIEEREGRRYRFHDLLRWYAQLKADALTKPVQQGAVDRLLRFYVFNTYKAGMHMPTRHTPADQSTPTPSRYTYPVANAVQAQRWLREELPNLSAVVENSSGHAGIVQLSTYLHPFLRSYGYWGHAQVIHRAAIAAAAAAGNDLGRAGALVDLAKIERFVGDYTGSAGNLTEAESLYRACEVPQGRANALNSLGVVQCQIGDYRLAASCFTGALQLFVDLNDNLGRANALSGLGIVDLLKGWYGSAAGRFSQARALYLELGDRLGVANMLRQLGSTHLELGELATAAELFDASLRLFVELDDQVGRADVLHDLGAVLVARGEYSAARHTLGEALDVYATHNAPVGRGNIYLRLGLAHHGEGDLDQAADSLAEALRHYAGAGYHLGTMWVRLALGDLALDQGSSKEHARDHLDFALALSQRIDSEINQAHALLGLARLVEDEPDSDAVRMADEALTIYRKLGSPRSTVAAALVSRLRSNFVAGTPVDRGQNRPHR</sequence>
<proteinExistence type="predicted"/>
<dbReference type="GO" id="GO:0003677">
    <property type="term" value="F:DNA binding"/>
    <property type="evidence" value="ECO:0007669"/>
    <property type="project" value="InterPro"/>
</dbReference>
<dbReference type="InterPro" id="IPR002182">
    <property type="entry name" value="NB-ARC"/>
</dbReference>
<dbReference type="InterPro" id="IPR011990">
    <property type="entry name" value="TPR-like_helical_dom_sf"/>
</dbReference>
<dbReference type="PANTHER" id="PTHR47691">
    <property type="entry name" value="REGULATOR-RELATED"/>
    <property type="match status" value="1"/>
</dbReference>
<keyword evidence="3" id="KW-1185">Reference proteome</keyword>
<dbReference type="InterPro" id="IPR005158">
    <property type="entry name" value="BTAD"/>
</dbReference>
<evidence type="ECO:0000259" key="1">
    <source>
        <dbReference type="SMART" id="SM01043"/>
    </source>
</evidence>
<dbReference type="InterPro" id="IPR016032">
    <property type="entry name" value="Sig_transdc_resp-reg_C-effctor"/>
</dbReference>
<dbReference type="PRINTS" id="PR00364">
    <property type="entry name" value="DISEASERSIST"/>
</dbReference>
<dbReference type="Pfam" id="PF00931">
    <property type="entry name" value="NB-ARC"/>
    <property type="match status" value="1"/>
</dbReference>
<reference evidence="2" key="1">
    <citation type="submission" date="2023-02" db="EMBL/GenBank/DDBJ databases">
        <title>Actinokineospora globicatena NBRC 15670.</title>
        <authorList>
            <person name="Ichikawa N."/>
            <person name="Sato H."/>
            <person name="Tonouchi N."/>
        </authorList>
    </citation>
    <scope>NUCLEOTIDE SEQUENCE</scope>
    <source>
        <strain evidence="2">NBRC 15670</strain>
    </source>
</reference>
<dbReference type="SUPFAM" id="SSF46894">
    <property type="entry name" value="C-terminal effector domain of the bipartite response regulators"/>
    <property type="match status" value="1"/>
</dbReference>